<dbReference type="EMBL" id="FOVW01000008">
    <property type="protein sequence ID" value="SFO56104.1"/>
    <property type="molecule type" value="Genomic_DNA"/>
</dbReference>
<dbReference type="STRING" id="226506.SAMN04488519_108111"/>
<evidence type="ECO:0000313" key="2">
    <source>
        <dbReference type="EMBL" id="SFO56104.1"/>
    </source>
</evidence>
<accession>A0A1I5I667</accession>
<name>A0A1I5I667_9BACT</name>
<evidence type="ECO:0000256" key="1">
    <source>
        <dbReference type="SAM" id="Phobius"/>
    </source>
</evidence>
<dbReference type="AlphaFoldDB" id="A0A1I5I667"/>
<dbReference type="PANTHER" id="PTHR41913:SF1">
    <property type="entry name" value="DUF1684 DOMAIN-CONTAINING PROTEIN"/>
    <property type="match status" value="1"/>
</dbReference>
<dbReference type="InterPro" id="IPR012467">
    <property type="entry name" value="DUF1684"/>
</dbReference>
<reference evidence="3" key="1">
    <citation type="submission" date="2016-10" db="EMBL/GenBank/DDBJ databases">
        <authorList>
            <person name="Varghese N."/>
            <person name="Submissions S."/>
        </authorList>
    </citation>
    <scope>NUCLEOTIDE SEQUENCE [LARGE SCALE GENOMIC DNA]</scope>
    <source>
        <strain evidence="3">DSM 15282</strain>
    </source>
</reference>
<proteinExistence type="predicted"/>
<keyword evidence="3" id="KW-1185">Reference proteome</keyword>
<evidence type="ECO:0008006" key="4">
    <source>
        <dbReference type="Google" id="ProtNLM"/>
    </source>
</evidence>
<feature type="transmembrane region" description="Helical" evidence="1">
    <location>
        <begin position="12"/>
        <end position="31"/>
    </location>
</feature>
<dbReference type="Proteomes" id="UP000199564">
    <property type="component" value="Unassembled WGS sequence"/>
</dbReference>
<keyword evidence="1" id="KW-0472">Membrane</keyword>
<dbReference type="Pfam" id="PF07920">
    <property type="entry name" value="DUF1684"/>
    <property type="match status" value="1"/>
</dbReference>
<evidence type="ECO:0000313" key="3">
    <source>
        <dbReference type="Proteomes" id="UP000199564"/>
    </source>
</evidence>
<organism evidence="2 3">
    <name type="scientific">Algoriphagus ornithinivorans</name>
    <dbReference type="NCBI Taxonomy" id="226506"/>
    <lineage>
        <taxon>Bacteria</taxon>
        <taxon>Pseudomonadati</taxon>
        <taxon>Bacteroidota</taxon>
        <taxon>Cytophagia</taxon>
        <taxon>Cytophagales</taxon>
        <taxon>Cyclobacteriaceae</taxon>
        <taxon>Algoriphagus</taxon>
    </lineage>
</organism>
<keyword evidence="1" id="KW-1133">Transmembrane helix</keyword>
<gene>
    <name evidence="2" type="ORF">SAMN04488519_108111</name>
</gene>
<protein>
    <recommendedName>
        <fullName evidence="4">DUF1684 domain-containing protein</fullName>
    </recommendedName>
</protein>
<keyword evidence="1" id="KW-0812">Transmembrane</keyword>
<dbReference type="PANTHER" id="PTHR41913">
    <property type="entry name" value="DUF1684 DOMAIN-CONTAINING PROTEIN"/>
    <property type="match status" value="1"/>
</dbReference>
<sequence length="213" mass="24686">MQENRNRSMKTNHILLILISLVVIAAVAYMLTSAESPEAYREKIEAERERQYKFIRFNVESPLTEEQKRDFKELNFYPIDPAYKVKARLIPVENRKVREVPMTDGSVERYIEHSYAEFELGGKTNRLLLLQSVSESDMRNFFLAFADETSGRETYGGGRYINARQDGKNSITIDFNLAYNPYCAYNPDYACPLPPKENILNISIQAGEKNYKE</sequence>